<dbReference type="Pfam" id="PF13966">
    <property type="entry name" value="zf-RVT"/>
    <property type="match status" value="1"/>
</dbReference>
<dbReference type="AlphaFoldDB" id="A0A445JEY7"/>
<name>A0A445JEY7_GLYSO</name>
<gene>
    <name evidence="2" type="ORF">D0Y65_020606</name>
</gene>
<feature type="domain" description="Reverse transcriptase zinc-binding" evidence="1">
    <location>
        <begin position="1"/>
        <end position="53"/>
    </location>
</feature>
<keyword evidence="3" id="KW-1185">Reference proteome</keyword>
<dbReference type="InterPro" id="IPR026960">
    <property type="entry name" value="RVT-Znf"/>
</dbReference>
<dbReference type="Proteomes" id="UP000289340">
    <property type="component" value="Chromosome 8"/>
</dbReference>
<proteinExistence type="predicted"/>
<dbReference type="EMBL" id="QZWG01000008">
    <property type="protein sequence ID" value="RZB96991.1"/>
    <property type="molecule type" value="Genomic_DNA"/>
</dbReference>
<reference evidence="2 3" key="1">
    <citation type="submission" date="2018-09" db="EMBL/GenBank/DDBJ databases">
        <title>A high-quality reference genome of wild soybean provides a powerful tool to mine soybean genomes.</title>
        <authorList>
            <person name="Xie M."/>
            <person name="Chung C.Y.L."/>
            <person name="Li M.-W."/>
            <person name="Wong F.-L."/>
            <person name="Chan T.-F."/>
            <person name="Lam H.-M."/>
        </authorList>
    </citation>
    <scope>NUCLEOTIDE SEQUENCE [LARGE SCALE GENOMIC DNA]</scope>
    <source>
        <strain evidence="3">cv. W05</strain>
        <tissue evidence="2">Hypocotyl of etiolated seedlings</tissue>
    </source>
</reference>
<sequence>MFAWRLLKDRLPTRVNLRRRQVEVEDSTCPLCRNMEESACHLFFQCSRILPVWWESLNWTNIVGAFPLNSKQHFLYHIGGLEGGVRANRWKWWWLALTWTIWKHKNNVIFSNATFDANKVLDDALFLLWTWLRNLEKGFSTHYNHWSSNLSIGFNTDEEGSHHFSHAQAMAH</sequence>
<organism evidence="2 3">
    <name type="scientific">Glycine soja</name>
    <name type="common">Wild soybean</name>
    <dbReference type="NCBI Taxonomy" id="3848"/>
    <lineage>
        <taxon>Eukaryota</taxon>
        <taxon>Viridiplantae</taxon>
        <taxon>Streptophyta</taxon>
        <taxon>Embryophyta</taxon>
        <taxon>Tracheophyta</taxon>
        <taxon>Spermatophyta</taxon>
        <taxon>Magnoliopsida</taxon>
        <taxon>eudicotyledons</taxon>
        <taxon>Gunneridae</taxon>
        <taxon>Pentapetalae</taxon>
        <taxon>rosids</taxon>
        <taxon>fabids</taxon>
        <taxon>Fabales</taxon>
        <taxon>Fabaceae</taxon>
        <taxon>Papilionoideae</taxon>
        <taxon>50 kb inversion clade</taxon>
        <taxon>NPAAA clade</taxon>
        <taxon>indigoferoid/millettioid clade</taxon>
        <taxon>Phaseoleae</taxon>
        <taxon>Glycine</taxon>
        <taxon>Glycine subgen. Soja</taxon>
    </lineage>
</organism>
<comment type="caution">
    <text evidence="2">The sequence shown here is derived from an EMBL/GenBank/DDBJ whole genome shotgun (WGS) entry which is preliminary data.</text>
</comment>
<evidence type="ECO:0000313" key="3">
    <source>
        <dbReference type="Proteomes" id="UP000289340"/>
    </source>
</evidence>
<accession>A0A445JEY7</accession>
<evidence type="ECO:0000313" key="2">
    <source>
        <dbReference type="EMBL" id="RZB96991.1"/>
    </source>
</evidence>
<protein>
    <recommendedName>
        <fullName evidence="1">Reverse transcriptase zinc-binding domain-containing protein</fullName>
    </recommendedName>
</protein>
<evidence type="ECO:0000259" key="1">
    <source>
        <dbReference type="Pfam" id="PF13966"/>
    </source>
</evidence>